<proteinExistence type="predicted"/>
<dbReference type="AlphaFoldDB" id="A0A1H3B641"/>
<sequence length="722" mass="77365">MTDLESGRSASTSPCQEAQEWVEDAAQASGFVFLTGAAGLGKTHLLRSLDSRSDEMLLVDAAGLSAEQVFLEIVELLDVPHDLHERNPVQYANELRRAGIRQVVAVSNVHLAGTVRTSSEPGRVMRSVVWSLGAGAARTGVRLIAEVDSAVTPVPKNAPAISLDGAGASKEENPPLPDPETVEGAALRTLAQAELRTLRLEEWCALGEIIGVHLSVEQVRGIAAELGSLSLDGDTARFLHEGYAHRIRRAMADEGRELNDRIVAALHQLPPGPLATYAERTLPAHSARAGNFEQVIADPRVLAACDRTALLEPLPLAFPDGIPAGSLAADIHYLDKLGVAPDSHEEWIAFLHRNAMCRNDLEAAEALDRAVDLPWRTEWAHWRRGGQFTLSPDHVGEVECLAVAPGAVLVESTGSTGTRRLWNALTGAPADSPGVSQAVTPAPAPVWEADIGWNKVDLRSSRASATDERRLTLRIPGVNAAAAVRDVVVLGGTQGIYAVTVPESGARTAPSPAAAFALPMLAPHGCIATRPYREDDCRPTHERLCAVFGADRTHRLTGSRIPDGLTHQPSRDFLQEVGFPEIEFFFGLNTLPLSATGLREVDWEQPQGAELPGGAGPFYLLGEWIEGVLCLDGASGMVRRAPKATALDAGAGTETLVSTSLAQFTAMVSLHWQRMVVYDQSGNLDSEELLAELADWLKGIDPAAGKTELWQHVLDPDNFDTL</sequence>
<dbReference type="STRING" id="418495.SAMN05216215_101072"/>
<evidence type="ECO:0000256" key="1">
    <source>
        <dbReference type="SAM" id="MobiDB-lite"/>
    </source>
</evidence>
<evidence type="ECO:0000313" key="2">
    <source>
        <dbReference type="EMBL" id="SDX37111.1"/>
    </source>
</evidence>
<feature type="region of interest" description="Disordered" evidence="1">
    <location>
        <begin position="158"/>
        <end position="180"/>
    </location>
</feature>
<keyword evidence="3" id="KW-1185">Reference proteome</keyword>
<dbReference type="OrthoDB" id="3860495at2"/>
<reference evidence="3" key="1">
    <citation type="submission" date="2016-10" db="EMBL/GenBank/DDBJ databases">
        <authorList>
            <person name="Varghese N."/>
            <person name="Submissions S."/>
        </authorList>
    </citation>
    <scope>NUCLEOTIDE SEQUENCE [LARGE SCALE GENOMIC DNA]</scope>
    <source>
        <strain evidence="3">CGMCC 4.3530</strain>
    </source>
</reference>
<organism evidence="2 3">
    <name type="scientific">Saccharopolyspora shandongensis</name>
    <dbReference type="NCBI Taxonomy" id="418495"/>
    <lineage>
        <taxon>Bacteria</taxon>
        <taxon>Bacillati</taxon>
        <taxon>Actinomycetota</taxon>
        <taxon>Actinomycetes</taxon>
        <taxon>Pseudonocardiales</taxon>
        <taxon>Pseudonocardiaceae</taxon>
        <taxon>Saccharopolyspora</taxon>
    </lineage>
</organism>
<gene>
    <name evidence="2" type="ORF">SAMN05216215_101072</name>
</gene>
<dbReference type="InterPro" id="IPR025851">
    <property type="entry name" value="SUKH-4"/>
</dbReference>
<accession>A0A1H3B641</accession>
<name>A0A1H3B641_9PSEU</name>
<evidence type="ECO:0000313" key="3">
    <source>
        <dbReference type="Proteomes" id="UP000199529"/>
    </source>
</evidence>
<dbReference type="EMBL" id="FNOK01000010">
    <property type="protein sequence ID" value="SDX37111.1"/>
    <property type="molecule type" value="Genomic_DNA"/>
</dbReference>
<dbReference type="RefSeq" id="WP_143060936.1">
    <property type="nucleotide sequence ID" value="NZ_FNOK01000010.1"/>
</dbReference>
<dbReference type="Pfam" id="PF14435">
    <property type="entry name" value="SUKH-4"/>
    <property type="match status" value="1"/>
</dbReference>
<dbReference type="Proteomes" id="UP000199529">
    <property type="component" value="Unassembled WGS sequence"/>
</dbReference>
<protein>
    <submittedName>
        <fullName evidence="2">SUKH-4 immunity protein</fullName>
    </submittedName>
</protein>